<dbReference type="EMBL" id="BAAAMK010000001">
    <property type="protein sequence ID" value="GAA1939743.1"/>
    <property type="molecule type" value="Genomic_DNA"/>
</dbReference>
<reference evidence="8 9" key="1">
    <citation type="journal article" date="2019" name="Int. J. Syst. Evol. Microbiol.">
        <title>The Global Catalogue of Microorganisms (GCM) 10K type strain sequencing project: providing services to taxonomists for standard genome sequencing and annotation.</title>
        <authorList>
            <consortium name="The Broad Institute Genomics Platform"/>
            <consortium name="The Broad Institute Genome Sequencing Center for Infectious Disease"/>
            <person name="Wu L."/>
            <person name="Ma J."/>
        </authorList>
    </citation>
    <scope>NUCLEOTIDE SEQUENCE [LARGE SCALE GENOMIC DNA]</scope>
    <source>
        <strain evidence="8 9">JCM 13584</strain>
    </source>
</reference>
<dbReference type="Proteomes" id="UP001499954">
    <property type="component" value="Unassembled WGS sequence"/>
</dbReference>
<keyword evidence="3 6" id="KW-0812">Transmembrane</keyword>
<feature type="transmembrane region" description="Helical" evidence="6">
    <location>
        <begin position="70"/>
        <end position="89"/>
    </location>
</feature>
<proteinExistence type="inferred from homology"/>
<dbReference type="InterPro" id="IPR002781">
    <property type="entry name" value="TM_pro_TauE-like"/>
</dbReference>
<feature type="transmembrane region" description="Helical" evidence="6">
    <location>
        <begin position="95"/>
        <end position="116"/>
    </location>
</feature>
<keyword evidence="6" id="KW-1003">Cell membrane</keyword>
<protein>
    <recommendedName>
        <fullName evidence="6">Probable membrane transporter protein</fullName>
    </recommendedName>
</protein>
<feature type="transmembrane region" description="Helical" evidence="6">
    <location>
        <begin position="123"/>
        <end position="141"/>
    </location>
</feature>
<feature type="transmembrane region" description="Helical" evidence="6">
    <location>
        <begin position="28"/>
        <end position="58"/>
    </location>
</feature>
<name>A0ABN2Q0P1_9MICO</name>
<feature type="region of interest" description="Disordered" evidence="7">
    <location>
        <begin position="1"/>
        <end position="21"/>
    </location>
</feature>
<gene>
    <name evidence="8" type="ORF">GCM10009717_02620</name>
</gene>
<accession>A0ABN2Q0P1</accession>
<feature type="compositionally biased region" description="Low complexity" evidence="7">
    <location>
        <begin position="11"/>
        <end position="21"/>
    </location>
</feature>
<comment type="caution">
    <text evidence="8">The sequence shown here is derived from an EMBL/GenBank/DDBJ whole genome shotgun (WGS) entry which is preliminary data.</text>
</comment>
<evidence type="ECO:0000256" key="2">
    <source>
        <dbReference type="ARBA" id="ARBA00009142"/>
    </source>
</evidence>
<keyword evidence="4 6" id="KW-1133">Transmembrane helix</keyword>
<dbReference type="PANTHER" id="PTHR43701:SF2">
    <property type="entry name" value="MEMBRANE TRANSPORTER PROTEIN YJNA-RELATED"/>
    <property type="match status" value="1"/>
</dbReference>
<evidence type="ECO:0000256" key="6">
    <source>
        <dbReference type="RuleBase" id="RU363041"/>
    </source>
</evidence>
<feature type="transmembrane region" description="Helical" evidence="6">
    <location>
        <begin position="228"/>
        <end position="249"/>
    </location>
</feature>
<organism evidence="8 9">
    <name type="scientific">Agromyces allii</name>
    <dbReference type="NCBI Taxonomy" id="393607"/>
    <lineage>
        <taxon>Bacteria</taxon>
        <taxon>Bacillati</taxon>
        <taxon>Actinomycetota</taxon>
        <taxon>Actinomycetes</taxon>
        <taxon>Micrococcales</taxon>
        <taxon>Microbacteriaceae</taxon>
        <taxon>Agromyces</taxon>
    </lineage>
</organism>
<feature type="transmembrane region" description="Helical" evidence="6">
    <location>
        <begin position="161"/>
        <end position="191"/>
    </location>
</feature>
<evidence type="ECO:0000256" key="1">
    <source>
        <dbReference type="ARBA" id="ARBA00004141"/>
    </source>
</evidence>
<evidence type="ECO:0000313" key="9">
    <source>
        <dbReference type="Proteomes" id="UP001499954"/>
    </source>
</evidence>
<keyword evidence="5 6" id="KW-0472">Membrane</keyword>
<sequence length="290" mass="29575">MRPGDYSGLVPSPATPDATDAPASSRRYLALALVGAAGGLLSGAFGVGGGILMVPLLIVAAGMDQRRATATSLAAIVPASIAGSITYLANGQVDLVAALIMALGGIIGSWFGAWLLRRLPITWLRWLFIALLVAVAVRMLLVVPERAGGHVGFDLLPNLLLFGIGIVVGVASGLFGIGGGTIMVPAFIAFFGMGDLMAKGTSLAVMIPTAISGTVSNSRAKLVDLREALVVGIAATVASFAGVAIAFVLSPEWSARLFAAFIVIAAAQLAVRAVRAQRRESGLTRGDDLA</sequence>
<evidence type="ECO:0000256" key="5">
    <source>
        <dbReference type="ARBA" id="ARBA00023136"/>
    </source>
</evidence>
<dbReference type="InterPro" id="IPR051598">
    <property type="entry name" value="TSUP/Inactive_protease-like"/>
</dbReference>
<comment type="similarity">
    <text evidence="2 6">Belongs to the 4-toluene sulfonate uptake permease (TSUP) (TC 2.A.102) family.</text>
</comment>
<dbReference type="PANTHER" id="PTHR43701">
    <property type="entry name" value="MEMBRANE TRANSPORTER PROTEIN MJ0441-RELATED"/>
    <property type="match status" value="1"/>
</dbReference>
<comment type="subcellular location">
    <subcellularLocation>
        <location evidence="6">Cell membrane</location>
        <topology evidence="6">Multi-pass membrane protein</topology>
    </subcellularLocation>
    <subcellularLocation>
        <location evidence="1">Membrane</location>
        <topology evidence="1">Multi-pass membrane protein</topology>
    </subcellularLocation>
</comment>
<dbReference type="Pfam" id="PF01925">
    <property type="entry name" value="TauE"/>
    <property type="match status" value="2"/>
</dbReference>
<keyword evidence="9" id="KW-1185">Reference proteome</keyword>
<evidence type="ECO:0000313" key="8">
    <source>
        <dbReference type="EMBL" id="GAA1939743.1"/>
    </source>
</evidence>
<evidence type="ECO:0000256" key="3">
    <source>
        <dbReference type="ARBA" id="ARBA00022692"/>
    </source>
</evidence>
<evidence type="ECO:0000256" key="7">
    <source>
        <dbReference type="SAM" id="MobiDB-lite"/>
    </source>
</evidence>
<feature type="transmembrane region" description="Helical" evidence="6">
    <location>
        <begin position="255"/>
        <end position="274"/>
    </location>
</feature>
<evidence type="ECO:0000256" key="4">
    <source>
        <dbReference type="ARBA" id="ARBA00022989"/>
    </source>
</evidence>